<dbReference type="AlphaFoldDB" id="A0A1Q9BW03"/>
<accession>A0A1Q9BW03</accession>
<sequence length="162" mass="18083">MTTASDWKSKVLGSGDYKGVLPHDQVPFVNRHSEVFDLFHANVDVILKSLACRCKKVHIRDWRPCSVAVAVLGKLTADDWKKELARAQSAASWYYNLNGCESMYDVGIRPVFVHFDEIGDLQENVKELREEEHIQSIVNTAISADTKLLCPSVAEIHGLSAA</sequence>
<proteinExistence type="predicted"/>
<keyword evidence="2" id="KW-1185">Reference proteome</keyword>
<dbReference type="EMBL" id="LSRX01003078">
    <property type="protein sequence ID" value="OLP74893.1"/>
    <property type="molecule type" value="Genomic_DNA"/>
</dbReference>
<name>A0A1Q9BW03_SYMMI</name>
<comment type="caution">
    <text evidence="1">The sequence shown here is derived from an EMBL/GenBank/DDBJ whole genome shotgun (WGS) entry which is preliminary data.</text>
</comment>
<organism evidence="1 2">
    <name type="scientific">Symbiodinium microadriaticum</name>
    <name type="common">Dinoflagellate</name>
    <name type="synonym">Zooxanthella microadriatica</name>
    <dbReference type="NCBI Taxonomy" id="2951"/>
    <lineage>
        <taxon>Eukaryota</taxon>
        <taxon>Sar</taxon>
        <taxon>Alveolata</taxon>
        <taxon>Dinophyceae</taxon>
        <taxon>Suessiales</taxon>
        <taxon>Symbiodiniaceae</taxon>
        <taxon>Symbiodinium</taxon>
    </lineage>
</organism>
<gene>
    <name evidence="1" type="ORF">AK812_SmicGene45436</name>
</gene>
<reference evidence="1 2" key="1">
    <citation type="submission" date="2016-02" db="EMBL/GenBank/DDBJ databases">
        <title>Genome analysis of coral dinoflagellate symbionts highlights evolutionary adaptations to a symbiotic lifestyle.</title>
        <authorList>
            <person name="Aranda M."/>
            <person name="Li Y."/>
            <person name="Liew Y.J."/>
            <person name="Baumgarten S."/>
            <person name="Simakov O."/>
            <person name="Wilson M."/>
            <person name="Piel J."/>
            <person name="Ashoor H."/>
            <person name="Bougouffa S."/>
            <person name="Bajic V.B."/>
            <person name="Ryu T."/>
            <person name="Ravasi T."/>
            <person name="Bayer T."/>
            <person name="Micklem G."/>
            <person name="Kim H."/>
            <person name="Bhak J."/>
            <person name="Lajeunesse T.C."/>
            <person name="Voolstra C.R."/>
        </authorList>
    </citation>
    <scope>NUCLEOTIDE SEQUENCE [LARGE SCALE GENOMIC DNA]</scope>
    <source>
        <strain evidence="1 2">CCMP2467</strain>
    </source>
</reference>
<evidence type="ECO:0000313" key="2">
    <source>
        <dbReference type="Proteomes" id="UP000186817"/>
    </source>
</evidence>
<evidence type="ECO:0000313" key="1">
    <source>
        <dbReference type="EMBL" id="OLP74893.1"/>
    </source>
</evidence>
<dbReference type="Proteomes" id="UP000186817">
    <property type="component" value="Unassembled WGS sequence"/>
</dbReference>
<protein>
    <submittedName>
        <fullName evidence="1">Uncharacterized protein</fullName>
    </submittedName>
</protein>